<name>A0AAW1KFP1_POPJA</name>
<keyword evidence="1" id="KW-0732">Signal</keyword>
<organism evidence="2 3">
    <name type="scientific">Popillia japonica</name>
    <name type="common">Japanese beetle</name>
    <dbReference type="NCBI Taxonomy" id="7064"/>
    <lineage>
        <taxon>Eukaryota</taxon>
        <taxon>Metazoa</taxon>
        <taxon>Ecdysozoa</taxon>
        <taxon>Arthropoda</taxon>
        <taxon>Hexapoda</taxon>
        <taxon>Insecta</taxon>
        <taxon>Pterygota</taxon>
        <taxon>Neoptera</taxon>
        <taxon>Endopterygota</taxon>
        <taxon>Coleoptera</taxon>
        <taxon>Polyphaga</taxon>
        <taxon>Scarabaeiformia</taxon>
        <taxon>Scarabaeidae</taxon>
        <taxon>Rutelinae</taxon>
        <taxon>Popillia</taxon>
    </lineage>
</organism>
<evidence type="ECO:0000256" key="1">
    <source>
        <dbReference type="SAM" id="SignalP"/>
    </source>
</evidence>
<feature type="signal peptide" evidence="1">
    <location>
        <begin position="1"/>
        <end position="19"/>
    </location>
</feature>
<protein>
    <recommendedName>
        <fullName evidence="4">Protein sleepless</fullName>
    </recommendedName>
</protein>
<gene>
    <name evidence="2" type="ORF">QE152_g24525</name>
</gene>
<comment type="caution">
    <text evidence="2">The sequence shown here is derived from an EMBL/GenBank/DDBJ whole genome shotgun (WGS) entry which is preliminary data.</text>
</comment>
<evidence type="ECO:0000313" key="3">
    <source>
        <dbReference type="Proteomes" id="UP001458880"/>
    </source>
</evidence>
<accession>A0AAW1KFP1</accession>
<keyword evidence="3" id="KW-1185">Reference proteome</keyword>
<evidence type="ECO:0000313" key="2">
    <source>
        <dbReference type="EMBL" id="KAK9716811.1"/>
    </source>
</evidence>
<dbReference type="AlphaFoldDB" id="A0AAW1KFP1"/>
<evidence type="ECO:0008006" key="4">
    <source>
        <dbReference type="Google" id="ProtNLM"/>
    </source>
</evidence>
<dbReference type="Proteomes" id="UP001458880">
    <property type="component" value="Unassembled WGS sequence"/>
</dbReference>
<sequence length="134" mass="14577">MRTIIIVLALAALANNAAGLNCLLCLGSTNSDCSRGDMSAMVIQRCEDSLPAMQNSTLSKLTAPRSIGEQRDEPDIRTTCVSFIATNAGVTFFERGCGFIWEGIDICEYMTQYIEVNACSNCDTDLCNNNPLDY</sequence>
<reference evidence="2 3" key="1">
    <citation type="journal article" date="2024" name="BMC Genomics">
        <title>De novo assembly and annotation of Popillia japonica's genome with initial clues to its potential as an invasive pest.</title>
        <authorList>
            <person name="Cucini C."/>
            <person name="Boschi S."/>
            <person name="Funari R."/>
            <person name="Cardaioli E."/>
            <person name="Iannotti N."/>
            <person name="Marturano G."/>
            <person name="Paoli F."/>
            <person name="Bruttini M."/>
            <person name="Carapelli A."/>
            <person name="Frati F."/>
            <person name="Nardi F."/>
        </authorList>
    </citation>
    <scope>NUCLEOTIDE SEQUENCE [LARGE SCALE GENOMIC DNA]</scope>
    <source>
        <strain evidence="2">DMR45628</strain>
    </source>
</reference>
<feature type="chain" id="PRO_5044002149" description="Protein sleepless" evidence="1">
    <location>
        <begin position="20"/>
        <end position="134"/>
    </location>
</feature>
<proteinExistence type="predicted"/>
<dbReference type="EMBL" id="JASPKY010000252">
    <property type="protein sequence ID" value="KAK9716811.1"/>
    <property type="molecule type" value="Genomic_DNA"/>
</dbReference>